<dbReference type="InterPro" id="IPR050307">
    <property type="entry name" value="Sterol_Desaturase_Related"/>
</dbReference>
<dbReference type="PANTHER" id="PTHR11863">
    <property type="entry name" value="STEROL DESATURASE"/>
    <property type="match status" value="1"/>
</dbReference>
<evidence type="ECO:0000256" key="5">
    <source>
        <dbReference type="SAM" id="Phobius"/>
    </source>
</evidence>
<dbReference type="RefSeq" id="XP_019037398.1">
    <property type="nucleotide sequence ID" value="XM_019182185.1"/>
</dbReference>
<dbReference type="Pfam" id="PF04116">
    <property type="entry name" value="FA_hydroxylase"/>
    <property type="match status" value="1"/>
</dbReference>
<dbReference type="GO" id="GO:0051999">
    <property type="term" value="P:mannosyl-inositol phosphorylceramide biosynthetic process"/>
    <property type="evidence" value="ECO:0007669"/>
    <property type="project" value="EnsemblFungi"/>
</dbReference>
<name>A0A1E3NYB4_WICAA</name>
<proteinExistence type="predicted"/>
<evidence type="ECO:0000313" key="8">
    <source>
        <dbReference type="Proteomes" id="UP000094112"/>
    </source>
</evidence>
<reference evidence="7 8" key="1">
    <citation type="journal article" date="2016" name="Proc. Natl. Acad. Sci. U.S.A.">
        <title>Comparative genomics of biotechnologically important yeasts.</title>
        <authorList>
            <person name="Riley R."/>
            <person name="Haridas S."/>
            <person name="Wolfe K.H."/>
            <person name="Lopes M.R."/>
            <person name="Hittinger C.T."/>
            <person name="Goeker M."/>
            <person name="Salamov A.A."/>
            <person name="Wisecaver J.H."/>
            <person name="Long T.M."/>
            <person name="Calvey C.H."/>
            <person name="Aerts A.L."/>
            <person name="Barry K.W."/>
            <person name="Choi C."/>
            <person name="Clum A."/>
            <person name="Coughlan A.Y."/>
            <person name="Deshpande S."/>
            <person name="Douglass A.P."/>
            <person name="Hanson S.J."/>
            <person name="Klenk H.-P."/>
            <person name="LaButti K.M."/>
            <person name="Lapidus A."/>
            <person name="Lindquist E.A."/>
            <person name="Lipzen A.M."/>
            <person name="Meier-Kolthoff J.P."/>
            <person name="Ohm R.A."/>
            <person name="Otillar R.P."/>
            <person name="Pangilinan J.L."/>
            <person name="Peng Y."/>
            <person name="Rokas A."/>
            <person name="Rosa C.A."/>
            <person name="Scheuner C."/>
            <person name="Sibirny A.A."/>
            <person name="Slot J.C."/>
            <person name="Stielow J.B."/>
            <person name="Sun H."/>
            <person name="Kurtzman C.P."/>
            <person name="Blackwell M."/>
            <person name="Grigoriev I.V."/>
            <person name="Jeffries T.W."/>
        </authorList>
    </citation>
    <scope>NUCLEOTIDE SEQUENCE [LARGE SCALE GENOMIC DNA]</scope>
    <source>
        <strain evidence="8">ATCC 58044 / CBS 1984 / NCYC 433 / NRRL Y-366-8</strain>
    </source>
</reference>
<evidence type="ECO:0000313" key="7">
    <source>
        <dbReference type="EMBL" id="ODQ58191.1"/>
    </source>
</evidence>
<dbReference type="OrthoDB" id="408954at2759"/>
<dbReference type="GO" id="GO:0005506">
    <property type="term" value="F:iron ion binding"/>
    <property type="evidence" value="ECO:0007669"/>
    <property type="project" value="InterPro"/>
</dbReference>
<dbReference type="GO" id="GO:0042284">
    <property type="term" value="F:sphingolipid delta-4 desaturase activity"/>
    <property type="evidence" value="ECO:0007669"/>
    <property type="project" value="EnsemblFungi"/>
</dbReference>
<feature type="domain" description="Fatty acid hydroxylase" evidence="6">
    <location>
        <begin position="144"/>
        <end position="279"/>
    </location>
</feature>
<evidence type="ECO:0000256" key="1">
    <source>
        <dbReference type="ARBA" id="ARBA00004370"/>
    </source>
</evidence>
<dbReference type="GO" id="GO:0102772">
    <property type="term" value="F:sphingolipid C4-monooxygenase activity"/>
    <property type="evidence" value="ECO:0007669"/>
    <property type="project" value="EnsemblFungi"/>
</dbReference>
<comment type="subcellular location">
    <subcellularLocation>
        <location evidence="1">Membrane</location>
    </subcellularLocation>
</comment>
<keyword evidence="4 5" id="KW-0472">Membrane</keyword>
<keyword evidence="8" id="KW-1185">Reference proteome</keyword>
<dbReference type="Proteomes" id="UP000094112">
    <property type="component" value="Unassembled WGS sequence"/>
</dbReference>
<sequence>MNHLFLANHTLMSAPDYKLVEKPSLIEGIPDNILALIAPVVAYWTYSGFFYIIDTFEIAEKYRIHPPEEVASRNKASRIDVLKDVILQHIIQTIVGLVVANFDPIQYTGDEEYQIWKLSHKYPMVPTSFLRFYHLYGFSMLKIFIAFLIIDSWQYWLHRIMHLNKALYKRFHSRHHRLYVPYAFGALYNDPVEGFLLDTLGTGIASIVTQLTPREAIVLYTFSTLKTVDDHCGYALPFDPFQKLFPNNSIYHDIHHQQFGIKTNFSQPFFTFWDILNNTRYKDLDNYKEKQKSITIAKYKQFLHDREMAKLKKKAEIYKKD</sequence>
<protein>
    <recommendedName>
        <fullName evidence="6">Fatty acid hydroxylase domain-containing protein</fullName>
    </recommendedName>
</protein>
<dbReference type="GO" id="GO:0005789">
    <property type="term" value="C:endoplasmic reticulum membrane"/>
    <property type="evidence" value="ECO:0007669"/>
    <property type="project" value="EnsemblFungi"/>
</dbReference>
<organism evidence="7 8">
    <name type="scientific">Wickerhamomyces anomalus (strain ATCC 58044 / CBS 1984 / NCYC 433 / NRRL Y-366-8)</name>
    <name type="common">Yeast</name>
    <name type="synonym">Hansenula anomala</name>
    <dbReference type="NCBI Taxonomy" id="683960"/>
    <lineage>
        <taxon>Eukaryota</taxon>
        <taxon>Fungi</taxon>
        <taxon>Dikarya</taxon>
        <taxon>Ascomycota</taxon>
        <taxon>Saccharomycotina</taxon>
        <taxon>Saccharomycetes</taxon>
        <taxon>Phaffomycetales</taxon>
        <taxon>Wickerhamomycetaceae</taxon>
        <taxon>Wickerhamomyces</taxon>
    </lineage>
</organism>
<feature type="transmembrane region" description="Helical" evidence="5">
    <location>
        <begin position="133"/>
        <end position="156"/>
    </location>
</feature>
<accession>A0A1E3NYB4</accession>
<evidence type="ECO:0000256" key="3">
    <source>
        <dbReference type="ARBA" id="ARBA00022989"/>
    </source>
</evidence>
<evidence type="ECO:0000256" key="2">
    <source>
        <dbReference type="ARBA" id="ARBA00022692"/>
    </source>
</evidence>
<evidence type="ECO:0000256" key="4">
    <source>
        <dbReference type="ARBA" id="ARBA00023136"/>
    </source>
</evidence>
<keyword evidence="3 5" id="KW-1133">Transmembrane helix</keyword>
<gene>
    <name evidence="7" type="ORF">WICANDRAFT_34430</name>
</gene>
<dbReference type="AlphaFoldDB" id="A0A1E3NYB4"/>
<evidence type="ECO:0000259" key="6">
    <source>
        <dbReference type="Pfam" id="PF04116"/>
    </source>
</evidence>
<dbReference type="STRING" id="683960.A0A1E3NYB4"/>
<keyword evidence="2 5" id="KW-0812">Transmembrane</keyword>
<dbReference type="InterPro" id="IPR006694">
    <property type="entry name" value="Fatty_acid_hydroxylase"/>
</dbReference>
<dbReference type="EMBL" id="KV454212">
    <property type="protein sequence ID" value="ODQ58191.1"/>
    <property type="molecule type" value="Genomic_DNA"/>
</dbReference>
<feature type="transmembrane region" description="Helical" evidence="5">
    <location>
        <begin position="33"/>
        <end position="53"/>
    </location>
</feature>
<dbReference type="GeneID" id="30199431"/>